<evidence type="ECO:0000256" key="1">
    <source>
        <dbReference type="SAM" id="Phobius"/>
    </source>
</evidence>
<dbReference type="Proteomes" id="UP001179614">
    <property type="component" value="Chromosome"/>
</dbReference>
<reference evidence="2" key="1">
    <citation type="submission" date="2021-12" db="EMBL/GenBank/DDBJ databases">
        <title>Bradyrhizobium xenonodulans sp. nov.</title>
        <authorList>
            <person name="Claassens R."/>
            <person name="Venter S.N."/>
            <person name="Beukes C.W."/>
            <person name="Stepkowski T."/>
            <person name="Steenkamp E.T."/>
        </authorList>
    </citation>
    <scope>NUCLEOTIDE SEQUENCE</scope>
    <source>
        <strain evidence="2">14AB</strain>
    </source>
</reference>
<keyword evidence="1" id="KW-1133">Transmembrane helix</keyword>
<evidence type="ECO:0000313" key="3">
    <source>
        <dbReference type="Proteomes" id="UP001179614"/>
    </source>
</evidence>
<accession>A0ABY7MGS8</accession>
<organism evidence="2 3">
    <name type="scientific">Bradyrhizobium xenonodulans</name>
    <dbReference type="NCBI Taxonomy" id="2736875"/>
    <lineage>
        <taxon>Bacteria</taxon>
        <taxon>Pseudomonadati</taxon>
        <taxon>Pseudomonadota</taxon>
        <taxon>Alphaproteobacteria</taxon>
        <taxon>Hyphomicrobiales</taxon>
        <taxon>Nitrobacteraceae</taxon>
        <taxon>Bradyrhizobium</taxon>
    </lineage>
</organism>
<dbReference type="RefSeq" id="WP_270161852.1">
    <property type="nucleotide sequence ID" value="NZ_CP089391.1"/>
</dbReference>
<evidence type="ECO:0000313" key="2">
    <source>
        <dbReference type="EMBL" id="WBL76572.1"/>
    </source>
</evidence>
<keyword evidence="1" id="KW-0472">Membrane</keyword>
<proteinExistence type="predicted"/>
<keyword evidence="3" id="KW-1185">Reference proteome</keyword>
<keyword evidence="1" id="KW-0812">Transmembrane</keyword>
<protein>
    <submittedName>
        <fullName evidence="2">Uncharacterized protein</fullName>
    </submittedName>
</protein>
<feature type="transmembrane region" description="Helical" evidence="1">
    <location>
        <begin position="6"/>
        <end position="23"/>
    </location>
</feature>
<name>A0ABY7MGS8_9BRAD</name>
<dbReference type="EMBL" id="CP089391">
    <property type="protein sequence ID" value="WBL76572.1"/>
    <property type="molecule type" value="Genomic_DNA"/>
</dbReference>
<gene>
    <name evidence="2" type="ORF">I3J27_26560</name>
</gene>
<sequence>MGLEAVFFIGAFILLAALIYGVLRNHYRSRTERHVADSIVRKRYKNNET</sequence>